<accession>A0A6A6H570</accession>
<evidence type="ECO:0000256" key="4">
    <source>
        <dbReference type="ARBA" id="ARBA00022801"/>
    </source>
</evidence>
<sequence>MVQLLTVTLGIAQFLALSSCLPAGEQERRAILLEAPLAPTTTFERIATTSQTASTTIPATTGTVITSVTSASTSGNPVNTTAVETSGIGTITTASTTLSPSVSAPSAATASNIFVTVASDAPPSQISSRSDHPVVPSGIVNQTSPVGTNKFYANFFLGDQASGTWTHPYSMTWQKGGGVSGSWGLGISHIERSQLAYPAGTPPLEYFAAPIGIESIIFSAEELGSTTSLTTDTLTAFSGNVNLATTAGRDPLISFPLVQGMGFVTSVYSGATPWLQSTVFFSTLTYVGPVSDGGVYKWRLVLADQSNWLIYATPTGATGAPTFNLQNTSVITGPSGFTGTIQVAKNPANTTGEDAYDAAAGVYATGASITGQVDGTSGSYTLAYNKAGHSSGNTTLLMWALPHHIDSFDSATSGSVISSLQLVTTTKGMATAVSTDQFTLVENNLPSEIGFAPWNASTGQNINTLSSTAAQAIVSAGTVELAEDMVAQTDLNSMYYSGKALAKFAQIVYAVNTLAGDKSGAATSGLQNLESAYSTFVSNTQQFPLAYDTVWKGSLSTASYGGSDPNCGADFGNTCYNDHHFHYGYFVYAAALIAYLDPSWLTVNNGANKAWVNMLVRDYANGADDGYFPFSRNFDWYHGHSWAHGILETGDGKDEESSSEDSLSLYGMKMWGQVIGDPNMEARGNLELAVQARSLSNYFLYEDGNTIEPPNFVGNRVSGILFENKIDHTTYFGNAPEYIEAIHMIPLVPSSAYTRKATFVQQEWNQYFSNGRVDSTDGGWRGILYANLALIDPVTSFNWFNDPSFNASYLDGGASRTWYLAYSAGLGGSS</sequence>
<evidence type="ECO:0000256" key="2">
    <source>
        <dbReference type="ARBA" id="ARBA00010730"/>
    </source>
</evidence>
<evidence type="ECO:0000259" key="11">
    <source>
        <dbReference type="Pfam" id="PF17652"/>
    </source>
</evidence>
<evidence type="ECO:0000313" key="12">
    <source>
        <dbReference type="EMBL" id="KAF2232958.1"/>
    </source>
</evidence>
<dbReference type="InterPro" id="IPR040451">
    <property type="entry name" value="GH81_N"/>
</dbReference>
<comment type="similarity">
    <text evidence="2">Belongs to the glycosyl hydrolase 81 family.</text>
</comment>
<reference evidence="12" key="1">
    <citation type="journal article" date="2020" name="Stud. Mycol.">
        <title>101 Dothideomycetes genomes: a test case for predicting lifestyles and emergence of pathogens.</title>
        <authorList>
            <person name="Haridas S."/>
            <person name="Albert R."/>
            <person name="Binder M."/>
            <person name="Bloem J."/>
            <person name="Labutti K."/>
            <person name="Salamov A."/>
            <person name="Andreopoulos B."/>
            <person name="Baker S."/>
            <person name="Barry K."/>
            <person name="Bills G."/>
            <person name="Bluhm B."/>
            <person name="Cannon C."/>
            <person name="Castanera R."/>
            <person name="Culley D."/>
            <person name="Daum C."/>
            <person name="Ezra D."/>
            <person name="Gonzalez J."/>
            <person name="Henrissat B."/>
            <person name="Kuo A."/>
            <person name="Liang C."/>
            <person name="Lipzen A."/>
            <person name="Lutzoni F."/>
            <person name="Magnuson J."/>
            <person name="Mondo S."/>
            <person name="Nolan M."/>
            <person name="Ohm R."/>
            <person name="Pangilinan J."/>
            <person name="Park H.-J."/>
            <person name="Ramirez L."/>
            <person name="Alfaro M."/>
            <person name="Sun H."/>
            <person name="Tritt A."/>
            <person name="Yoshinaga Y."/>
            <person name="Zwiers L.-H."/>
            <person name="Turgeon B."/>
            <person name="Goodwin S."/>
            <person name="Spatafora J."/>
            <person name="Crous P."/>
            <person name="Grigoriev I."/>
        </authorList>
    </citation>
    <scope>NUCLEOTIDE SEQUENCE</scope>
    <source>
        <strain evidence="12">Tuck. ex Michener</strain>
    </source>
</reference>
<protein>
    <recommendedName>
        <fullName evidence="3">glucan endo-1,3-beta-D-glucosidase</fullName>
        <ecNumber evidence="3">3.2.1.39</ecNumber>
    </recommendedName>
</protein>
<evidence type="ECO:0000256" key="3">
    <source>
        <dbReference type="ARBA" id="ARBA00012780"/>
    </source>
</evidence>
<evidence type="ECO:0000313" key="13">
    <source>
        <dbReference type="Proteomes" id="UP000800092"/>
    </source>
</evidence>
<dbReference type="EC" id="3.2.1.39" evidence="3"/>
<keyword evidence="9" id="KW-0732">Signal</keyword>
<organism evidence="12 13">
    <name type="scientific">Viridothelium virens</name>
    <name type="common">Speckled blister lichen</name>
    <name type="synonym">Trypethelium virens</name>
    <dbReference type="NCBI Taxonomy" id="1048519"/>
    <lineage>
        <taxon>Eukaryota</taxon>
        <taxon>Fungi</taxon>
        <taxon>Dikarya</taxon>
        <taxon>Ascomycota</taxon>
        <taxon>Pezizomycotina</taxon>
        <taxon>Dothideomycetes</taxon>
        <taxon>Dothideomycetes incertae sedis</taxon>
        <taxon>Trypetheliales</taxon>
        <taxon>Trypetheliaceae</taxon>
        <taxon>Viridothelium</taxon>
    </lineage>
</organism>
<dbReference type="PANTHER" id="PTHR31983">
    <property type="entry name" value="ENDO-1,3(4)-BETA-GLUCANASE 1"/>
    <property type="match status" value="1"/>
</dbReference>
<keyword evidence="6" id="KW-0326">Glycosidase</keyword>
<dbReference type="GO" id="GO:0000272">
    <property type="term" value="P:polysaccharide catabolic process"/>
    <property type="evidence" value="ECO:0007669"/>
    <property type="project" value="UniProtKB-KW"/>
</dbReference>
<dbReference type="Gene3D" id="1.10.287.1170">
    <property type="entry name" value="glycoside hydrolase family 81 endo-[beta] glucanase"/>
    <property type="match status" value="1"/>
</dbReference>
<keyword evidence="7" id="KW-0961">Cell wall biogenesis/degradation</keyword>
<evidence type="ECO:0000256" key="1">
    <source>
        <dbReference type="ARBA" id="ARBA00000382"/>
    </source>
</evidence>
<dbReference type="PROSITE" id="PS52008">
    <property type="entry name" value="GH81"/>
    <property type="match status" value="1"/>
</dbReference>
<feature type="domain" description="Glycosyl hydrolase family 81 N-terminal" evidence="10">
    <location>
        <begin position="132"/>
        <end position="455"/>
    </location>
</feature>
<proteinExistence type="inferred from homology"/>
<dbReference type="GO" id="GO:0009986">
    <property type="term" value="C:cell surface"/>
    <property type="evidence" value="ECO:0007669"/>
    <property type="project" value="TreeGrafter"/>
</dbReference>
<evidence type="ECO:0000256" key="6">
    <source>
        <dbReference type="ARBA" id="ARBA00023295"/>
    </source>
</evidence>
<keyword evidence="8" id="KW-0624">Polysaccharide degradation</keyword>
<dbReference type="GO" id="GO:0052861">
    <property type="term" value="F:endo-1,3(4)-beta-glucanase activity"/>
    <property type="evidence" value="ECO:0007669"/>
    <property type="project" value="InterPro"/>
</dbReference>
<feature type="signal peptide" evidence="9">
    <location>
        <begin position="1"/>
        <end position="20"/>
    </location>
</feature>
<feature type="chain" id="PRO_5025601924" description="glucan endo-1,3-beta-D-glucosidase" evidence="9">
    <location>
        <begin position="21"/>
        <end position="830"/>
    </location>
</feature>
<feature type="domain" description="Glycosyl hydrolase family 81 C-terminal" evidence="11">
    <location>
        <begin position="465"/>
        <end position="820"/>
    </location>
</feature>
<evidence type="ECO:0000256" key="7">
    <source>
        <dbReference type="ARBA" id="ARBA00023316"/>
    </source>
</evidence>
<keyword evidence="5" id="KW-0119">Carbohydrate metabolism</keyword>
<dbReference type="Pfam" id="PF03639">
    <property type="entry name" value="Glyco_hydro_81"/>
    <property type="match status" value="1"/>
</dbReference>
<dbReference type="AlphaFoldDB" id="A0A6A6H570"/>
<evidence type="ECO:0000256" key="5">
    <source>
        <dbReference type="ARBA" id="ARBA00023277"/>
    </source>
</evidence>
<evidence type="ECO:0000256" key="9">
    <source>
        <dbReference type="SAM" id="SignalP"/>
    </source>
</evidence>
<evidence type="ECO:0000256" key="8">
    <source>
        <dbReference type="ARBA" id="ARBA00023326"/>
    </source>
</evidence>
<gene>
    <name evidence="12" type="ORF">EV356DRAFT_234386</name>
</gene>
<dbReference type="OrthoDB" id="4473401at2759"/>
<dbReference type="Gene3D" id="2.70.98.30">
    <property type="entry name" value="Golgi alpha-mannosidase II, domain 4"/>
    <property type="match status" value="1"/>
</dbReference>
<evidence type="ECO:0000259" key="10">
    <source>
        <dbReference type="Pfam" id="PF03639"/>
    </source>
</evidence>
<dbReference type="InterPro" id="IPR040720">
    <property type="entry name" value="GH81_C"/>
</dbReference>
<dbReference type="GO" id="GO:0071555">
    <property type="term" value="P:cell wall organization"/>
    <property type="evidence" value="ECO:0007669"/>
    <property type="project" value="UniProtKB-KW"/>
</dbReference>
<dbReference type="FunFam" id="2.70.98.30:FF:000006">
    <property type="entry name" value="Endo-1,3-beta-glucanase Engl1"/>
    <property type="match status" value="1"/>
</dbReference>
<dbReference type="EMBL" id="ML991811">
    <property type="protein sequence ID" value="KAF2232958.1"/>
    <property type="molecule type" value="Genomic_DNA"/>
</dbReference>
<dbReference type="GO" id="GO:0042973">
    <property type="term" value="F:glucan endo-1,3-beta-D-glucosidase activity"/>
    <property type="evidence" value="ECO:0007669"/>
    <property type="project" value="UniProtKB-EC"/>
</dbReference>
<dbReference type="InterPro" id="IPR005200">
    <property type="entry name" value="Endo-beta-glucanase"/>
</dbReference>
<keyword evidence="4 12" id="KW-0378">Hydrolase</keyword>
<dbReference type="Proteomes" id="UP000800092">
    <property type="component" value="Unassembled WGS sequence"/>
</dbReference>
<name>A0A6A6H570_VIRVR</name>
<dbReference type="Pfam" id="PF17652">
    <property type="entry name" value="Glyco_hydro81C"/>
    <property type="match status" value="1"/>
</dbReference>
<keyword evidence="13" id="KW-1185">Reference proteome</keyword>
<dbReference type="PANTHER" id="PTHR31983:SF0">
    <property type="entry name" value="GLUCAN ENDO-1,3-BETA-D-GLUCOSIDASE 2"/>
    <property type="match status" value="1"/>
</dbReference>
<comment type="catalytic activity">
    <reaction evidence="1">
        <text>Hydrolysis of (1-&gt;3)-beta-D-glucosidic linkages in (1-&gt;3)-beta-D-glucans.</text>
        <dbReference type="EC" id="3.2.1.39"/>
    </reaction>
</comment>